<reference evidence="2 3" key="1">
    <citation type="journal article" date="2023" name="Commun. Biol.">
        <title>Reorganization of the ancestral sex-determining regions during the evolution of trioecy in Pleodorina starrii.</title>
        <authorList>
            <person name="Takahashi K."/>
            <person name="Suzuki S."/>
            <person name="Kawai-Toyooka H."/>
            <person name="Yamamoto K."/>
            <person name="Hamaji T."/>
            <person name="Ootsuki R."/>
            <person name="Yamaguchi H."/>
            <person name="Kawachi M."/>
            <person name="Higashiyama T."/>
            <person name="Nozaki H."/>
        </authorList>
    </citation>
    <scope>NUCLEOTIDE SEQUENCE [LARGE SCALE GENOMIC DNA]</scope>
    <source>
        <strain evidence="2 3">NIES-4479</strain>
    </source>
</reference>
<keyword evidence="3" id="KW-1185">Reference proteome</keyword>
<protein>
    <submittedName>
        <fullName evidence="2">Uncharacterized protein</fullName>
    </submittedName>
</protein>
<dbReference type="AlphaFoldDB" id="A0A9W6BCW9"/>
<dbReference type="EMBL" id="BRXU01000002">
    <property type="protein sequence ID" value="GLC49465.1"/>
    <property type="molecule type" value="Genomic_DNA"/>
</dbReference>
<dbReference type="Proteomes" id="UP001165080">
    <property type="component" value="Unassembled WGS sequence"/>
</dbReference>
<organism evidence="2 3">
    <name type="scientific">Pleodorina starrii</name>
    <dbReference type="NCBI Taxonomy" id="330485"/>
    <lineage>
        <taxon>Eukaryota</taxon>
        <taxon>Viridiplantae</taxon>
        <taxon>Chlorophyta</taxon>
        <taxon>core chlorophytes</taxon>
        <taxon>Chlorophyceae</taxon>
        <taxon>CS clade</taxon>
        <taxon>Chlamydomonadales</taxon>
        <taxon>Volvocaceae</taxon>
        <taxon>Pleodorina</taxon>
    </lineage>
</organism>
<sequence length="66" mass="6999">MHERRGIRPTYNSGGAPTGSGAPVQPGVQPLPHQVQPQYGNNPYAALQRPRDPHDPRGGNGGGGRY</sequence>
<feature type="region of interest" description="Disordered" evidence="1">
    <location>
        <begin position="1"/>
        <end position="66"/>
    </location>
</feature>
<proteinExistence type="predicted"/>
<comment type="caution">
    <text evidence="2">The sequence shown here is derived from an EMBL/GenBank/DDBJ whole genome shotgun (WGS) entry which is preliminary data.</text>
</comment>
<gene>
    <name evidence="2" type="primary">PLESTB000263</name>
    <name evidence="2" type="ORF">PLESTB_000222000</name>
</gene>
<accession>A0A9W6BCW9</accession>
<name>A0A9W6BCW9_9CHLO</name>
<evidence type="ECO:0000256" key="1">
    <source>
        <dbReference type="SAM" id="MobiDB-lite"/>
    </source>
</evidence>
<evidence type="ECO:0000313" key="3">
    <source>
        <dbReference type="Proteomes" id="UP001165080"/>
    </source>
</evidence>
<evidence type="ECO:0000313" key="2">
    <source>
        <dbReference type="EMBL" id="GLC49465.1"/>
    </source>
</evidence>